<evidence type="ECO:0000313" key="1">
    <source>
        <dbReference type="EMBL" id="KAK4417216.1"/>
    </source>
</evidence>
<proteinExistence type="predicted"/>
<dbReference type="AlphaFoldDB" id="A0AAE2CCM9"/>
<sequence length="105" mass="11829">MGFLSLLHSTLLTVFEHPENPGAYHLFPLVLSRFDSVTLPCPCLLIGSLCPPGYRFFQKPIQTLYPYILRGWRCSDRLPLFSFFASSVFLSGGFLRAASSSFFKS</sequence>
<dbReference type="EMBL" id="JACGWO010000010">
    <property type="protein sequence ID" value="KAK4417216.1"/>
    <property type="molecule type" value="Genomic_DNA"/>
</dbReference>
<comment type="caution">
    <text evidence="1">The sequence shown here is derived from an EMBL/GenBank/DDBJ whole genome shotgun (WGS) entry which is preliminary data.</text>
</comment>
<reference evidence="1" key="2">
    <citation type="journal article" date="2024" name="Plant">
        <title>Genomic evolution and insights into agronomic trait innovations of Sesamum species.</title>
        <authorList>
            <person name="Miao H."/>
            <person name="Wang L."/>
            <person name="Qu L."/>
            <person name="Liu H."/>
            <person name="Sun Y."/>
            <person name="Le M."/>
            <person name="Wang Q."/>
            <person name="Wei S."/>
            <person name="Zheng Y."/>
            <person name="Lin W."/>
            <person name="Duan Y."/>
            <person name="Cao H."/>
            <person name="Xiong S."/>
            <person name="Wang X."/>
            <person name="Wei L."/>
            <person name="Li C."/>
            <person name="Ma Q."/>
            <person name="Ju M."/>
            <person name="Zhao R."/>
            <person name="Li G."/>
            <person name="Mu C."/>
            <person name="Tian Q."/>
            <person name="Mei H."/>
            <person name="Zhang T."/>
            <person name="Gao T."/>
            <person name="Zhang H."/>
        </authorList>
    </citation>
    <scope>NUCLEOTIDE SEQUENCE</scope>
    <source>
        <strain evidence="1">3651</strain>
    </source>
</reference>
<evidence type="ECO:0000313" key="2">
    <source>
        <dbReference type="Proteomes" id="UP001293254"/>
    </source>
</evidence>
<organism evidence="1 2">
    <name type="scientific">Sesamum alatum</name>
    <dbReference type="NCBI Taxonomy" id="300844"/>
    <lineage>
        <taxon>Eukaryota</taxon>
        <taxon>Viridiplantae</taxon>
        <taxon>Streptophyta</taxon>
        <taxon>Embryophyta</taxon>
        <taxon>Tracheophyta</taxon>
        <taxon>Spermatophyta</taxon>
        <taxon>Magnoliopsida</taxon>
        <taxon>eudicotyledons</taxon>
        <taxon>Gunneridae</taxon>
        <taxon>Pentapetalae</taxon>
        <taxon>asterids</taxon>
        <taxon>lamiids</taxon>
        <taxon>Lamiales</taxon>
        <taxon>Pedaliaceae</taxon>
        <taxon>Sesamum</taxon>
    </lineage>
</organism>
<keyword evidence="2" id="KW-1185">Reference proteome</keyword>
<accession>A0AAE2CCM9</accession>
<name>A0AAE2CCM9_9LAMI</name>
<dbReference type="Proteomes" id="UP001293254">
    <property type="component" value="Unassembled WGS sequence"/>
</dbReference>
<reference evidence="1" key="1">
    <citation type="submission" date="2020-06" db="EMBL/GenBank/DDBJ databases">
        <authorList>
            <person name="Li T."/>
            <person name="Hu X."/>
            <person name="Zhang T."/>
            <person name="Song X."/>
            <person name="Zhang H."/>
            <person name="Dai N."/>
            <person name="Sheng W."/>
            <person name="Hou X."/>
            <person name="Wei L."/>
        </authorList>
    </citation>
    <scope>NUCLEOTIDE SEQUENCE</scope>
    <source>
        <strain evidence="1">3651</strain>
        <tissue evidence="1">Leaf</tissue>
    </source>
</reference>
<gene>
    <name evidence="1" type="ORF">Salat_2547200</name>
</gene>
<protein>
    <submittedName>
        <fullName evidence="1">Uncharacterized protein</fullName>
    </submittedName>
</protein>